<dbReference type="Proteomes" id="UP000295198">
    <property type="component" value="Unassembled WGS sequence"/>
</dbReference>
<feature type="transmembrane region" description="Helical" evidence="2">
    <location>
        <begin position="127"/>
        <end position="145"/>
    </location>
</feature>
<organism evidence="3 4">
    <name type="scientific">Nocardioides guangzhouensis</name>
    <dbReference type="NCBI Taxonomy" id="2497878"/>
    <lineage>
        <taxon>Bacteria</taxon>
        <taxon>Bacillati</taxon>
        <taxon>Actinomycetota</taxon>
        <taxon>Actinomycetes</taxon>
        <taxon>Propionibacteriales</taxon>
        <taxon>Nocardioidaceae</taxon>
        <taxon>Nocardioides</taxon>
    </lineage>
</organism>
<dbReference type="OrthoDB" id="3786007at2"/>
<feature type="transmembrane region" description="Helical" evidence="2">
    <location>
        <begin position="238"/>
        <end position="255"/>
    </location>
</feature>
<dbReference type="AlphaFoldDB" id="A0A4Q4ZKA8"/>
<proteinExistence type="predicted"/>
<evidence type="ECO:0000256" key="2">
    <source>
        <dbReference type="SAM" id="Phobius"/>
    </source>
</evidence>
<feature type="transmembrane region" description="Helical" evidence="2">
    <location>
        <begin position="207"/>
        <end position="226"/>
    </location>
</feature>
<feature type="transmembrane region" description="Helical" evidence="2">
    <location>
        <begin position="181"/>
        <end position="201"/>
    </location>
</feature>
<keyword evidence="4" id="KW-1185">Reference proteome</keyword>
<evidence type="ECO:0000313" key="3">
    <source>
        <dbReference type="EMBL" id="RYP88773.1"/>
    </source>
</evidence>
<accession>A0A4Q4ZKA8</accession>
<evidence type="ECO:0000256" key="1">
    <source>
        <dbReference type="SAM" id="MobiDB-lite"/>
    </source>
</evidence>
<keyword evidence="2" id="KW-0472">Membrane</keyword>
<sequence>MPTDSRDGARRREPARRVAPKRAAQPERPASRRERRAEARAAKRQSREERNAAPTPRVAAATVAEVPVPRWARPLFVLAVLAVLGGVAAAALAIAEMGPAWLDEASAVTISTTLTFALAARTGGRPFVFGGLALGFGLAAVLTGTETLRGGAAVLTAVSAGVLGVMATVPAVRFRGALREAVLALLIAAVGAIAVIGYRPVVSLERFDYLTLGLAFSLALILVYRLGAGFHGLGRRGLFVVLVGTTSLAVTMAYAEMLRRYGSQEMIDGIYDSVGWLRAHARAVPRPIQVLVGVPALVWGTHMRARRRQGWWVCAFGTAATVSVAGIMVNPATGWLEATLIVLYSLVPGALIGYLLIRLDLAFTGPRGRRARREEEAAAIRPEPRRWHALL</sequence>
<gene>
    <name evidence="3" type="ORF">EKO23_02020</name>
</gene>
<feature type="transmembrane region" description="Helical" evidence="2">
    <location>
        <begin position="341"/>
        <end position="363"/>
    </location>
</feature>
<feature type="transmembrane region" description="Helical" evidence="2">
    <location>
        <begin position="311"/>
        <end position="329"/>
    </location>
</feature>
<reference evidence="3 4" key="1">
    <citation type="submission" date="2019-01" db="EMBL/GenBank/DDBJ databases">
        <title>Nocardioides guangzhouensis sp. nov., an actinobacterium isolated from soil.</title>
        <authorList>
            <person name="Fu Y."/>
            <person name="Cai Y."/>
            <person name="Lin Z."/>
            <person name="Chen P."/>
        </authorList>
    </citation>
    <scope>NUCLEOTIDE SEQUENCE [LARGE SCALE GENOMIC DNA]</scope>
    <source>
        <strain evidence="3 4">130</strain>
    </source>
</reference>
<protein>
    <submittedName>
        <fullName evidence="3">Uncharacterized protein</fullName>
    </submittedName>
</protein>
<feature type="compositionally biased region" description="Basic and acidic residues" evidence="1">
    <location>
        <begin position="1"/>
        <end position="16"/>
    </location>
</feature>
<dbReference type="EMBL" id="SDKM01000002">
    <property type="protein sequence ID" value="RYP88773.1"/>
    <property type="molecule type" value="Genomic_DNA"/>
</dbReference>
<feature type="compositionally biased region" description="Basic and acidic residues" evidence="1">
    <location>
        <begin position="29"/>
        <end position="51"/>
    </location>
</feature>
<feature type="region of interest" description="Disordered" evidence="1">
    <location>
        <begin position="1"/>
        <end position="57"/>
    </location>
</feature>
<keyword evidence="2" id="KW-0812">Transmembrane</keyword>
<keyword evidence="2" id="KW-1133">Transmembrane helix</keyword>
<feature type="transmembrane region" description="Helical" evidence="2">
    <location>
        <begin position="75"/>
        <end position="95"/>
    </location>
</feature>
<evidence type="ECO:0000313" key="4">
    <source>
        <dbReference type="Proteomes" id="UP000295198"/>
    </source>
</evidence>
<comment type="caution">
    <text evidence="3">The sequence shown here is derived from an EMBL/GenBank/DDBJ whole genome shotgun (WGS) entry which is preliminary data.</text>
</comment>
<name>A0A4Q4ZKA8_9ACTN</name>
<feature type="transmembrane region" description="Helical" evidence="2">
    <location>
        <begin position="151"/>
        <end position="169"/>
    </location>
</feature>